<evidence type="ECO:0000313" key="3">
    <source>
        <dbReference type="Proteomes" id="UP001303760"/>
    </source>
</evidence>
<dbReference type="AlphaFoldDB" id="A0AAN7C5M6"/>
<sequence length="137" mass="15601">MGSALSRCKSRASSDATSGFSEIGQTFLDRQPNWLVPPARCRLQHCPHQPVRYRTPTPYPKGDRKRIEEHSNTSTTPVSGKTVFVDTPVVRHIEFAARPPRRNTPIHPQQPRVQKPPSTPRISWDLSPRLNRFERVG</sequence>
<comment type="caution">
    <text evidence="2">The sequence shown here is derived from an EMBL/GenBank/DDBJ whole genome shotgun (WGS) entry which is preliminary data.</text>
</comment>
<keyword evidence="3" id="KW-1185">Reference proteome</keyword>
<feature type="compositionally biased region" description="Basic and acidic residues" evidence="1">
    <location>
        <begin position="61"/>
        <end position="71"/>
    </location>
</feature>
<protein>
    <submittedName>
        <fullName evidence="2">Uncharacterized protein</fullName>
    </submittedName>
</protein>
<organism evidence="2 3">
    <name type="scientific">Achaetomium macrosporum</name>
    <dbReference type="NCBI Taxonomy" id="79813"/>
    <lineage>
        <taxon>Eukaryota</taxon>
        <taxon>Fungi</taxon>
        <taxon>Dikarya</taxon>
        <taxon>Ascomycota</taxon>
        <taxon>Pezizomycotina</taxon>
        <taxon>Sordariomycetes</taxon>
        <taxon>Sordariomycetidae</taxon>
        <taxon>Sordariales</taxon>
        <taxon>Chaetomiaceae</taxon>
        <taxon>Achaetomium</taxon>
    </lineage>
</organism>
<reference evidence="2" key="1">
    <citation type="journal article" date="2023" name="Mol. Phylogenet. Evol.">
        <title>Genome-scale phylogeny and comparative genomics of the fungal order Sordariales.</title>
        <authorList>
            <person name="Hensen N."/>
            <person name="Bonometti L."/>
            <person name="Westerberg I."/>
            <person name="Brannstrom I.O."/>
            <person name="Guillou S."/>
            <person name="Cros-Aarteil S."/>
            <person name="Calhoun S."/>
            <person name="Haridas S."/>
            <person name="Kuo A."/>
            <person name="Mondo S."/>
            <person name="Pangilinan J."/>
            <person name="Riley R."/>
            <person name="LaButti K."/>
            <person name="Andreopoulos B."/>
            <person name="Lipzen A."/>
            <person name="Chen C."/>
            <person name="Yan M."/>
            <person name="Daum C."/>
            <person name="Ng V."/>
            <person name="Clum A."/>
            <person name="Steindorff A."/>
            <person name="Ohm R.A."/>
            <person name="Martin F."/>
            <person name="Silar P."/>
            <person name="Natvig D.O."/>
            <person name="Lalanne C."/>
            <person name="Gautier V."/>
            <person name="Ament-Velasquez S.L."/>
            <person name="Kruys A."/>
            <person name="Hutchinson M.I."/>
            <person name="Powell A.J."/>
            <person name="Barry K."/>
            <person name="Miller A.N."/>
            <person name="Grigoriev I.V."/>
            <person name="Debuchy R."/>
            <person name="Gladieux P."/>
            <person name="Hiltunen Thoren M."/>
            <person name="Johannesson H."/>
        </authorList>
    </citation>
    <scope>NUCLEOTIDE SEQUENCE</scope>
    <source>
        <strain evidence="2">CBS 532.94</strain>
    </source>
</reference>
<feature type="region of interest" description="Disordered" evidence="1">
    <location>
        <begin position="47"/>
        <end position="81"/>
    </location>
</feature>
<gene>
    <name evidence="2" type="ORF">C8A03DRAFT_17870</name>
</gene>
<reference evidence="2" key="2">
    <citation type="submission" date="2023-05" db="EMBL/GenBank/DDBJ databases">
        <authorList>
            <consortium name="Lawrence Berkeley National Laboratory"/>
            <person name="Steindorff A."/>
            <person name="Hensen N."/>
            <person name="Bonometti L."/>
            <person name="Westerberg I."/>
            <person name="Brannstrom I.O."/>
            <person name="Guillou S."/>
            <person name="Cros-Aarteil S."/>
            <person name="Calhoun S."/>
            <person name="Haridas S."/>
            <person name="Kuo A."/>
            <person name="Mondo S."/>
            <person name="Pangilinan J."/>
            <person name="Riley R."/>
            <person name="Labutti K."/>
            <person name="Andreopoulos B."/>
            <person name="Lipzen A."/>
            <person name="Chen C."/>
            <person name="Yanf M."/>
            <person name="Daum C."/>
            <person name="Ng V."/>
            <person name="Clum A."/>
            <person name="Ohm R."/>
            <person name="Martin F."/>
            <person name="Silar P."/>
            <person name="Natvig D."/>
            <person name="Lalanne C."/>
            <person name="Gautier V."/>
            <person name="Ament-Velasquez S.L."/>
            <person name="Kruys A."/>
            <person name="Hutchinson M.I."/>
            <person name="Powell A.J."/>
            <person name="Barry K."/>
            <person name="Miller A.N."/>
            <person name="Grigoriev I.V."/>
            <person name="Debuchy R."/>
            <person name="Gladieux P."/>
            <person name="Thoren M.H."/>
            <person name="Johannesson H."/>
        </authorList>
    </citation>
    <scope>NUCLEOTIDE SEQUENCE</scope>
    <source>
        <strain evidence="2">CBS 532.94</strain>
    </source>
</reference>
<feature type="region of interest" description="Disordered" evidence="1">
    <location>
        <begin position="96"/>
        <end position="137"/>
    </location>
</feature>
<evidence type="ECO:0000256" key="1">
    <source>
        <dbReference type="SAM" id="MobiDB-lite"/>
    </source>
</evidence>
<name>A0AAN7C5M6_9PEZI</name>
<dbReference type="EMBL" id="MU860272">
    <property type="protein sequence ID" value="KAK4235391.1"/>
    <property type="molecule type" value="Genomic_DNA"/>
</dbReference>
<evidence type="ECO:0000313" key="2">
    <source>
        <dbReference type="EMBL" id="KAK4235391.1"/>
    </source>
</evidence>
<accession>A0AAN7C5M6</accession>
<proteinExistence type="predicted"/>
<dbReference type="Proteomes" id="UP001303760">
    <property type="component" value="Unassembled WGS sequence"/>
</dbReference>